<accession>A0A371B7U6</accession>
<dbReference type="InterPro" id="IPR004675">
    <property type="entry name" value="AhpD_core"/>
</dbReference>
<dbReference type="AlphaFoldDB" id="A0A371B7U6"/>
<dbReference type="SUPFAM" id="SSF69118">
    <property type="entry name" value="AhpD-like"/>
    <property type="match status" value="1"/>
</dbReference>
<comment type="caution">
    <text evidence="2">The sequence shown here is derived from an EMBL/GenBank/DDBJ whole genome shotgun (WGS) entry which is preliminary data.</text>
</comment>
<dbReference type="GO" id="GO:0051920">
    <property type="term" value="F:peroxiredoxin activity"/>
    <property type="evidence" value="ECO:0007669"/>
    <property type="project" value="InterPro"/>
</dbReference>
<dbReference type="PANTHER" id="PTHR33930:SF2">
    <property type="entry name" value="BLR3452 PROTEIN"/>
    <property type="match status" value="1"/>
</dbReference>
<evidence type="ECO:0000313" key="2">
    <source>
        <dbReference type="EMBL" id="RDV03658.1"/>
    </source>
</evidence>
<evidence type="ECO:0000259" key="1">
    <source>
        <dbReference type="Pfam" id="PF02627"/>
    </source>
</evidence>
<dbReference type="Pfam" id="PF02627">
    <property type="entry name" value="CMD"/>
    <property type="match status" value="1"/>
</dbReference>
<feature type="domain" description="Carboxymuconolactone decarboxylase-like" evidence="1">
    <location>
        <begin position="23"/>
        <end position="105"/>
    </location>
</feature>
<dbReference type="Proteomes" id="UP000263993">
    <property type="component" value="Unassembled WGS sequence"/>
</dbReference>
<evidence type="ECO:0000313" key="3">
    <source>
        <dbReference type="Proteomes" id="UP000263993"/>
    </source>
</evidence>
<dbReference type="OrthoDB" id="1683318at2"/>
<dbReference type="InterPro" id="IPR029032">
    <property type="entry name" value="AhpD-like"/>
</dbReference>
<organism evidence="2 3">
    <name type="scientific">Undibacter mobilis</name>
    <dbReference type="NCBI Taxonomy" id="2292256"/>
    <lineage>
        <taxon>Bacteria</taxon>
        <taxon>Pseudomonadati</taxon>
        <taxon>Pseudomonadota</taxon>
        <taxon>Alphaproteobacteria</taxon>
        <taxon>Hyphomicrobiales</taxon>
        <taxon>Nitrobacteraceae</taxon>
        <taxon>Undibacter</taxon>
    </lineage>
</organism>
<dbReference type="EMBL" id="QRGO01000001">
    <property type="protein sequence ID" value="RDV03658.1"/>
    <property type="molecule type" value="Genomic_DNA"/>
</dbReference>
<proteinExistence type="predicted"/>
<name>A0A371B7U6_9BRAD</name>
<dbReference type="NCBIfam" id="TIGR00778">
    <property type="entry name" value="ahpD_dom"/>
    <property type="match status" value="1"/>
</dbReference>
<dbReference type="PANTHER" id="PTHR33930">
    <property type="entry name" value="ALKYL HYDROPEROXIDE REDUCTASE AHPD"/>
    <property type="match status" value="1"/>
</dbReference>
<dbReference type="InterPro" id="IPR003779">
    <property type="entry name" value="CMD-like"/>
</dbReference>
<dbReference type="Gene3D" id="1.20.1290.10">
    <property type="entry name" value="AhpD-like"/>
    <property type="match status" value="1"/>
</dbReference>
<sequence length="119" mass="12604">MKQWSTHLDEIKALMRTLRGDTPNVMKAFSGLAQAASTPAALDAKAKELIALGISVAIRCDDCIGFHVKAALDHGASREEIVETLGMAIYMGAGPSVMYATHALEAYEQLKPEAASTAA</sequence>
<dbReference type="RefSeq" id="WP_115515682.1">
    <property type="nucleotide sequence ID" value="NZ_QRGO01000001.1"/>
</dbReference>
<reference evidence="3" key="1">
    <citation type="submission" date="2018-08" db="EMBL/GenBank/DDBJ databases">
        <authorList>
            <person name="Kim S.-J."/>
            <person name="Jung G.-Y."/>
        </authorList>
    </citation>
    <scope>NUCLEOTIDE SEQUENCE [LARGE SCALE GENOMIC DNA]</scope>
    <source>
        <strain evidence="3">GY_H</strain>
    </source>
</reference>
<keyword evidence="3" id="KW-1185">Reference proteome</keyword>
<protein>
    <submittedName>
        <fullName evidence="2">Carboxymuconolactone decarboxylase family protein</fullName>
    </submittedName>
</protein>
<gene>
    <name evidence="2" type="ORF">DXH78_03070</name>
</gene>